<sequence>MNKSNLGLNLAIIFSLTNFCISTKDTFSPIGSDLFNKIQCVPHAYGDFNADKRVDIICVTKSGDQIEIWLAQEKEPLFSRFQVLK</sequence>
<dbReference type="AlphaFoldDB" id="A0A3M7SM16"/>
<comment type="caution">
    <text evidence="2">The sequence shown here is derived from an EMBL/GenBank/DDBJ whole genome shotgun (WGS) entry which is preliminary data.</text>
</comment>
<accession>A0A3M7SM16</accession>
<evidence type="ECO:0000313" key="2">
    <source>
        <dbReference type="EMBL" id="RNA36851.1"/>
    </source>
</evidence>
<reference evidence="2 3" key="1">
    <citation type="journal article" date="2018" name="Sci. Rep.">
        <title>Genomic signatures of local adaptation to the degree of environmental predictability in rotifers.</title>
        <authorList>
            <person name="Franch-Gras L."/>
            <person name="Hahn C."/>
            <person name="Garcia-Roger E.M."/>
            <person name="Carmona M.J."/>
            <person name="Serra M."/>
            <person name="Gomez A."/>
        </authorList>
    </citation>
    <scope>NUCLEOTIDE SEQUENCE [LARGE SCALE GENOMIC DNA]</scope>
    <source>
        <strain evidence="2">HYR1</strain>
    </source>
</reference>
<evidence type="ECO:0000313" key="3">
    <source>
        <dbReference type="Proteomes" id="UP000276133"/>
    </source>
</evidence>
<keyword evidence="3" id="KW-1185">Reference proteome</keyword>
<dbReference type="EMBL" id="REGN01001117">
    <property type="protein sequence ID" value="RNA36850.1"/>
    <property type="molecule type" value="Genomic_DNA"/>
</dbReference>
<protein>
    <recommendedName>
        <fullName evidence="4">VCBS repeat-containing protein</fullName>
    </recommendedName>
</protein>
<evidence type="ECO:0008006" key="4">
    <source>
        <dbReference type="Google" id="ProtNLM"/>
    </source>
</evidence>
<proteinExistence type="predicted"/>
<name>A0A3M7SM16_BRAPC</name>
<organism evidence="2 3">
    <name type="scientific">Brachionus plicatilis</name>
    <name type="common">Marine rotifer</name>
    <name type="synonym">Brachionus muelleri</name>
    <dbReference type="NCBI Taxonomy" id="10195"/>
    <lineage>
        <taxon>Eukaryota</taxon>
        <taxon>Metazoa</taxon>
        <taxon>Spiralia</taxon>
        <taxon>Gnathifera</taxon>
        <taxon>Rotifera</taxon>
        <taxon>Eurotatoria</taxon>
        <taxon>Monogononta</taxon>
        <taxon>Pseudotrocha</taxon>
        <taxon>Ploima</taxon>
        <taxon>Brachionidae</taxon>
        <taxon>Brachionus</taxon>
    </lineage>
</organism>
<gene>
    <name evidence="2" type="ORF">BpHYR1_025927</name>
</gene>
<dbReference type="EMBL" id="REGN01001117">
    <property type="protein sequence ID" value="RNA36851.1"/>
    <property type="molecule type" value="Genomic_DNA"/>
</dbReference>
<keyword evidence="1" id="KW-0732">Signal</keyword>
<dbReference type="Proteomes" id="UP000276133">
    <property type="component" value="Unassembled WGS sequence"/>
</dbReference>
<feature type="signal peptide" evidence="1">
    <location>
        <begin position="1"/>
        <end position="22"/>
    </location>
</feature>
<evidence type="ECO:0000256" key="1">
    <source>
        <dbReference type="SAM" id="SignalP"/>
    </source>
</evidence>
<feature type="chain" id="PRO_5036086653" description="VCBS repeat-containing protein" evidence="1">
    <location>
        <begin position="23"/>
        <end position="85"/>
    </location>
</feature>